<keyword evidence="9 11" id="KW-0539">Nucleus</keyword>
<dbReference type="PROSITE" id="PS00657">
    <property type="entry name" value="FORK_HEAD_1"/>
    <property type="match status" value="1"/>
</dbReference>
<dbReference type="GO" id="GO:0009888">
    <property type="term" value="P:tissue development"/>
    <property type="evidence" value="ECO:0007669"/>
    <property type="project" value="UniProtKB-ARBA"/>
</dbReference>
<dbReference type="FunFam" id="1.10.10.10:FF:000016">
    <property type="entry name" value="Forkhead box protein I1"/>
    <property type="match status" value="1"/>
</dbReference>
<evidence type="ECO:0000256" key="11">
    <source>
        <dbReference type="PROSITE-ProRule" id="PRU00089"/>
    </source>
</evidence>
<feature type="DNA-binding region" description="Fork-head" evidence="11">
    <location>
        <begin position="48"/>
        <end position="142"/>
    </location>
</feature>
<dbReference type="Pfam" id="PF00250">
    <property type="entry name" value="Forkhead"/>
    <property type="match status" value="1"/>
</dbReference>
<reference evidence="13" key="3">
    <citation type="submission" date="2025-09" db="UniProtKB">
        <authorList>
            <consortium name="Ensembl"/>
        </authorList>
    </citation>
    <scope>IDENTIFICATION</scope>
</reference>
<evidence type="ECO:0000313" key="13">
    <source>
        <dbReference type="Ensembl" id="ENSGMOP00000039255.1"/>
    </source>
</evidence>
<dbReference type="InterPro" id="IPR047515">
    <property type="entry name" value="FH_FOXL2"/>
</dbReference>
<keyword evidence="3" id="KW-0597">Phosphoprotein</keyword>
<evidence type="ECO:0000256" key="5">
    <source>
        <dbReference type="ARBA" id="ARBA00022843"/>
    </source>
</evidence>
<evidence type="ECO:0000256" key="7">
    <source>
        <dbReference type="ARBA" id="ARBA00023125"/>
    </source>
</evidence>
<proteinExistence type="predicted"/>
<reference evidence="13" key="2">
    <citation type="submission" date="2025-08" db="UniProtKB">
        <authorList>
            <consortium name="Ensembl"/>
        </authorList>
    </citation>
    <scope>IDENTIFICATION</scope>
</reference>
<keyword evidence="8" id="KW-0804">Transcription</keyword>
<evidence type="ECO:0000256" key="8">
    <source>
        <dbReference type="ARBA" id="ARBA00023163"/>
    </source>
</evidence>
<keyword evidence="6" id="KW-0805">Transcription regulation</keyword>
<evidence type="ECO:0000313" key="14">
    <source>
        <dbReference type="Proteomes" id="UP000694546"/>
    </source>
</evidence>
<dbReference type="PROSITE" id="PS00658">
    <property type="entry name" value="FORK_HEAD_2"/>
    <property type="match status" value="1"/>
</dbReference>
<dbReference type="SUPFAM" id="SSF46785">
    <property type="entry name" value="Winged helix' DNA-binding domain"/>
    <property type="match status" value="1"/>
</dbReference>
<sequence length="262" mass="29062">MDEGKTTGDQGAGLLDVGTMWTKAEQEGCSLVPLETGADVAQDHLLDKPPYSYVALIAMAIKESSEKRQTLSGIYEYIIDKFPFYEKNKKGWQNSIRHNLSLNECFVKIPRENRGDGKGSFWIVDPAFEDMFECGNFRRRKRVRRPFRAPGLPYLPGSPVDYNEPLYSAQYVSGSWALCHPGSAPQTTAGTMGGYYTPGHFHPPLGAHRHPPVLVPHGGCPYGGLAQPLTPDGGSWSNVKGTKYTSTLHPISYFSLFSKFLR</sequence>
<organism evidence="13 14">
    <name type="scientific">Gadus morhua</name>
    <name type="common">Atlantic cod</name>
    <dbReference type="NCBI Taxonomy" id="8049"/>
    <lineage>
        <taxon>Eukaryota</taxon>
        <taxon>Metazoa</taxon>
        <taxon>Chordata</taxon>
        <taxon>Craniata</taxon>
        <taxon>Vertebrata</taxon>
        <taxon>Euteleostomi</taxon>
        <taxon>Actinopterygii</taxon>
        <taxon>Neopterygii</taxon>
        <taxon>Teleostei</taxon>
        <taxon>Neoteleostei</taxon>
        <taxon>Acanthomorphata</taxon>
        <taxon>Zeiogadaria</taxon>
        <taxon>Gadariae</taxon>
        <taxon>Gadiformes</taxon>
        <taxon>Gadoidei</taxon>
        <taxon>Gadidae</taxon>
        <taxon>Gadus</taxon>
    </lineage>
</organism>
<protein>
    <recommendedName>
        <fullName evidence="10">Forkhead box protein L2</fullName>
    </recommendedName>
</protein>
<comment type="subcellular location">
    <subcellularLocation>
        <location evidence="1 11">Nucleus</location>
    </subcellularLocation>
</comment>
<evidence type="ECO:0000256" key="9">
    <source>
        <dbReference type="ARBA" id="ARBA00023242"/>
    </source>
</evidence>
<dbReference type="GO" id="GO:0000978">
    <property type="term" value="F:RNA polymerase II cis-regulatory region sequence-specific DNA binding"/>
    <property type="evidence" value="ECO:0007669"/>
    <property type="project" value="TreeGrafter"/>
</dbReference>
<evidence type="ECO:0000256" key="4">
    <source>
        <dbReference type="ARBA" id="ARBA00022782"/>
    </source>
</evidence>
<evidence type="ECO:0000256" key="3">
    <source>
        <dbReference type="ARBA" id="ARBA00022553"/>
    </source>
</evidence>
<keyword evidence="2" id="KW-1017">Isopeptide bond</keyword>
<dbReference type="InterPro" id="IPR030456">
    <property type="entry name" value="TF_fork_head_CS_2"/>
</dbReference>
<accession>A0A8C5B022</accession>
<dbReference type="GO" id="GO:0000981">
    <property type="term" value="F:DNA-binding transcription factor activity, RNA polymerase II-specific"/>
    <property type="evidence" value="ECO:0007669"/>
    <property type="project" value="TreeGrafter"/>
</dbReference>
<dbReference type="InterPro" id="IPR018122">
    <property type="entry name" value="TF_fork_head_CS_1"/>
</dbReference>
<evidence type="ECO:0000259" key="12">
    <source>
        <dbReference type="PROSITE" id="PS50039"/>
    </source>
</evidence>
<dbReference type="InterPro" id="IPR036390">
    <property type="entry name" value="WH_DNA-bd_sf"/>
</dbReference>
<dbReference type="SMART" id="SM00339">
    <property type="entry name" value="FH"/>
    <property type="match status" value="1"/>
</dbReference>
<dbReference type="InterPro" id="IPR001766">
    <property type="entry name" value="Fork_head_dom"/>
</dbReference>
<feature type="domain" description="Fork-head" evidence="12">
    <location>
        <begin position="48"/>
        <end position="142"/>
    </location>
</feature>
<dbReference type="PANTHER" id="PTHR11829">
    <property type="entry name" value="FORKHEAD BOX PROTEIN"/>
    <property type="match status" value="1"/>
</dbReference>
<evidence type="ECO:0000256" key="2">
    <source>
        <dbReference type="ARBA" id="ARBA00022499"/>
    </source>
</evidence>
<dbReference type="CDD" id="cd20028">
    <property type="entry name" value="FH_FOXL2"/>
    <property type="match status" value="1"/>
</dbReference>
<dbReference type="InterPro" id="IPR050211">
    <property type="entry name" value="FOX_domain-containing"/>
</dbReference>
<dbReference type="PANTHER" id="PTHR11829:SF411">
    <property type="entry name" value="FORKHEAD BOX PROTEIN L2"/>
    <property type="match status" value="1"/>
</dbReference>
<keyword evidence="4" id="KW-0221">Differentiation</keyword>
<dbReference type="Proteomes" id="UP000694546">
    <property type="component" value="Chromosome 1"/>
</dbReference>
<dbReference type="GO" id="GO:0009653">
    <property type="term" value="P:anatomical structure morphogenesis"/>
    <property type="evidence" value="ECO:0007669"/>
    <property type="project" value="TreeGrafter"/>
</dbReference>
<keyword evidence="5" id="KW-0832">Ubl conjugation</keyword>
<name>A0A8C5B022_GADMO</name>
<keyword evidence="14" id="KW-1185">Reference proteome</keyword>
<evidence type="ECO:0000256" key="1">
    <source>
        <dbReference type="ARBA" id="ARBA00004123"/>
    </source>
</evidence>
<reference evidence="13" key="1">
    <citation type="submission" date="2019-07" db="EMBL/GenBank/DDBJ databases">
        <authorList>
            <consortium name="Wellcome Sanger Institute Data Sharing"/>
        </authorList>
    </citation>
    <scope>NUCLEOTIDE SEQUENCE [LARGE SCALE GENOMIC DNA]</scope>
</reference>
<dbReference type="OMA" id="YHRHPPV"/>
<dbReference type="GO" id="GO:0030154">
    <property type="term" value="P:cell differentiation"/>
    <property type="evidence" value="ECO:0007669"/>
    <property type="project" value="UniProtKB-KW"/>
</dbReference>
<evidence type="ECO:0000256" key="6">
    <source>
        <dbReference type="ARBA" id="ARBA00023015"/>
    </source>
</evidence>
<dbReference type="Gene3D" id="1.10.10.10">
    <property type="entry name" value="Winged helix-like DNA-binding domain superfamily/Winged helix DNA-binding domain"/>
    <property type="match status" value="1"/>
</dbReference>
<dbReference type="GO" id="GO:0005634">
    <property type="term" value="C:nucleus"/>
    <property type="evidence" value="ECO:0007669"/>
    <property type="project" value="UniProtKB-SubCell"/>
</dbReference>
<evidence type="ECO:0000256" key="10">
    <source>
        <dbReference type="ARBA" id="ARBA00034872"/>
    </source>
</evidence>
<dbReference type="PRINTS" id="PR00053">
    <property type="entry name" value="FORKHEAD"/>
</dbReference>
<dbReference type="Ensembl" id="ENSGMOT00000027707.1">
    <property type="protein sequence ID" value="ENSGMOP00000039255.1"/>
    <property type="gene ID" value="ENSGMOG00000023604.1"/>
</dbReference>
<dbReference type="PROSITE" id="PS50039">
    <property type="entry name" value="FORK_HEAD_3"/>
    <property type="match status" value="1"/>
</dbReference>
<dbReference type="AlphaFoldDB" id="A0A8C5B022"/>
<keyword evidence="7 11" id="KW-0238">DNA-binding</keyword>
<dbReference type="InterPro" id="IPR036388">
    <property type="entry name" value="WH-like_DNA-bd_sf"/>
</dbReference>
<dbReference type="GeneTree" id="ENSGT00940000162075"/>